<protein>
    <submittedName>
        <fullName evidence="2">Uncharacterized protein</fullName>
    </submittedName>
</protein>
<feature type="transmembrane region" description="Helical" evidence="1">
    <location>
        <begin position="56"/>
        <end position="80"/>
    </location>
</feature>
<evidence type="ECO:0000256" key="1">
    <source>
        <dbReference type="SAM" id="Phobius"/>
    </source>
</evidence>
<dbReference type="AlphaFoldDB" id="A0A4Y3QTL3"/>
<feature type="transmembrane region" description="Helical" evidence="1">
    <location>
        <begin position="92"/>
        <end position="114"/>
    </location>
</feature>
<dbReference type="EMBL" id="BJML01000017">
    <property type="protein sequence ID" value="GEB47360.1"/>
    <property type="molecule type" value="Genomic_DNA"/>
</dbReference>
<keyword evidence="1" id="KW-0472">Membrane</keyword>
<dbReference type="Proteomes" id="UP000319525">
    <property type="component" value="Unassembled WGS sequence"/>
</dbReference>
<gene>
    <name evidence="2" type="ORF">MTE01_33050</name>
</gene>
<keyword evidence="1" id="KW-0812">Transmembrane</keyword>
<evidence type="ECO:0000313" key="3">
    <source>
        <dbReference type="Proteomes" id="UP000319525"/>
    </source>
</evidence>
<organism evidence="2 3">
    <name type="scientific">Microbacterium testaceum</name>
    <name type="common">Aureobacterium testaceum</name>
    <name type="synonym">Brevibacterium testaceum</name>
    <dbReference type="NCBI Taxonomy" id="2033"/>
    <lineage>
        <taxon>Bacteria</taxon>
        <taxon>Bacillati</taxon>
        <taxon>Actinomycetota</taxon>
        <taxon>Actinomycetes</taxon>
        <taxon>Micrococcales</taxon>
        <taxon>Microbacteriaceae</taxon>
        <taxon>Microbacterium</taxon>
    </lineage>
</organism>
<keyword evidence="1" id="KW-1133">Transmembrane helix</keyword>
<evidence type="ECO:0000313" key="2">
    <source>
        <dbReference type="EMBL" id="GEB47360.1"/>
    </source>
</evidence>
<proteinExistence type="predicted"/>
<sequence length="120" mass="12144">MQQPITSTTSSSTSGKFTRYGVWFLLPVAAVAWVVVLATGVSIMGMMRTAGDLIDAASISAIAAFFAVPVLGGAAILLDANRHHGAARITRIAAFVLVGLMLALVAALLTAALGQTSSGG</sequence>
<name>A0A4Y3QTL3_MICTE</name>
<feature type="transmembrane region" description="Helical" evidence="1">
    <location>
        <begin position="20"/>
        <end position="44"/>
    </location>
</feature>
<accession>A0A4Y3QTL3</accession>
<reference evidence="2 3" key="1">
    <citation type="submission" date="2019-06" db="EMBL/GenBank/DDBJ databases">
        <title>Whole genome shotgun sequence of Microbacterium testaceum NBRC 12675.</title>
        <authorList>
            <person name="Hosoyama A."/>
            <person name="Uohara A."/>
            <person name="Ohji S."/>
            <person name="Ichikawa N."/>
        </authorList>
    </citation>
    <scope>NUCLEOTIDE SEQUENCE [LARGE SCALE GENOMIC DNA]</scope>
    <source>
        <strain evidence="2 3">NBRC 12675</strain>
    </source>
</reference>
<comment type="caution">
    <text evidence="2">The sequence shown here is derived from an EMBL/GenBank/DDBJ whole genome shotgun (WGS) entry which is preliminary data.</text>
</comment>